<dbReference type="GO" id="GO:0020037">
    <property type="term" value="F:heme binding"/>
    <property type="evidence" value="ECO:0007669"/>
    <property type="project" value="InterPro"/>
</dbReference>
<evidence type="ECO:0000313" key="17">
    <source>
        <dbReference type="EMBL" id="KAF3324628.1"/>
    </source>
</evidence>
<protein>
    <submittedName>
        <fullName evidence="17">Peroxidase 3</fullName>
    </submittedName>
</protein>
<evidence type="ECO:0000256" key="9">
    <source>
        <dbReference type="ARBA" id="ARBA00023157"/>
    </source>
</evidence>
<keyword evidence="18" id="KW-1185">Reference proteome</keyword>
<comment type="cofactor">
    <cofactor evidence="13">
        <name>heme b</name>
        <dbReference type="ChEBI" id="CHEBI:60344"/>
    </cofactor>
    <text evidence="13">Binds 1 heme b (iron(II)-protoporphyrin IX) group per subunit.</text>
</comment>
<dbReference type="OrthoDB" id="2113341at2759"/>
<feature type="signal peptide" evidence="15">
    <location>
        <begin position="1"/>
        <end position="25"/>
    </location>
</feature>
<keyword evidence="9 14" id="KW-1015">Disulfide bond</keyword>
<evidence type="ECO:0000256" key="5">
    <source>
        <dbReference type="ARBA" id="ARBA00022723"/>
    </source>
</evidence>
<dbReference type="PRINTS" id="PR00458">
    <property type="entry name" value="PEROXIDASE"/>
</dbReference>
<accession>A0A833VIX1</accession>
<evidence type="ECO:0000256" key="2">
    <source>
        <dbReference type="ARBA" id="ARBA00006873"/>
    </source>
</evidence>
<dbReference type="InterPro" id="IPR000823">
    <property type="entry name" value="Peroxidase_pln"/>
</dbReference>
<dbReference type="PANTHER" id="PTHR31235">
    <property type="entry name" value="PEROXIDASE 25-RELATED"/>
    <property type="match status" value="1"/>
</dbReference>
<evidence type="ECO:0000259" key="16">
    <source>
        <dbReference type="PROSITE" id="PS50873"/>
    </source>
</evidence>
<feature type="chain" id="PRO_5032527414" evidence="15">
    <location>
        <begin position="26"/>
        <end position="265"/>
    </location>
</feature>
<dbReference type="InterPro" id="IPR019793">
    <property type="entry name" value="Peroxidases_heam-ligand_BS"/>
</dbReference>
<feature type="binding site" evidence="13">
    <location>
        <position position="186"/>
    </location>
    <ligand>
        <name>Ca(2+)</name>
        <dbReference type="ChEBI" id="CHEBI:29108"/>
        <label>2</label>
    </ligand>
</feature>
<evidence type="ECO:0000256" key="7">
    <source>
        <dbReference type="ARBA" id="ARBA00023002"/>
    </source>
</evidence>
<gene>
    <name evidence="17" type="ORF">FCM35_KLT10785</name>
</gene>
<dbReference type="InterPro" id="IPR019794">
    <property type="entry name" value="Peroxidases_AS"/>
</dbReference>
<dbReference type="PROSITE" id="PS50873">
    <property type="entry name" value="PEROXIDASE_4"/>
    <property type="match status" value="1"/>
</dbReference>
<dbReference type="GO" id="GO:0046872">
    <property type="term" value="F:metal ion binding"/>
    <property type="evidence" value="ECO:0007669"/>
    <property type="project" value="UniProtKB-KW"/>
</dbReference>
<evidence type="ECO:0000256" key="6">
    <source>
        <dbReference type="ARBA" id="ARBA00022837"/>
    </source>
</evidence>
<keyword evidence="8 13" id="KW-0408">Iron</keyword>
<evidence type="ECO:0000313" key="18">
    <source>
        <dbReference type="Proteomes" id="UP000623129"/>
    </source>
</evidence>
<evidence type="ECO:0000256" key="15">
    <source>
        <dbReference type="SAM" id="SignalP"/>
    </source>
</evidence>
<dbReference type="PROSITE" id="PS00436">
    <property type="entry name" value="PEROXIDASE_2"/>
    <property type="match status" value="1"/>
</dbReference>
<dbReference type="GO" id="GO:0042744">
    <property type="term" value="P:hydrogen peroxide catabolic process"/>
    <property type="evidence" value="ECO:0007669"/>
    <property type="project" value="UniProtKB-KW"/>
</dbReference>
<keyword evidence="5 13" id="KW-0479">Metal-binding</keyword>
<dbReference type="Proteomes" id="UP000623129">
    <property type="component" value="Unassembled WGS sequence"/>
</dbReference>
<evidence type="ECO:0000256" key="14">
    <source>
        <dbReference type="PIRSR" id="PIRSR600823-5"/>
    </source>
</evidence>
<dbReference type="SUPFAM" id="SSF48113">
    <property type="entry name" value="Heme-dependent peroxidases"/>
    <property type="match status" value="1"/>
</dbReference>
<keyword evidence="11" id="KW-0376">Hydrogen peroxide</keyword>
<feature type="binding site" evidence="13">
    <location>
        <position position="132"/>
    </location>
    <ligand>
        <name>Ca(2+)</name>
        <dbReference type="ChEBI" id="CHEBI:29108"/>
        <label>2</label>
    </ligand>
</feature>
<keyword evidence="15" id="KW-0732">Signal</keyword>
<keyword evidence="4" id="KW-0349">Heme</keyword>
<keyword evidence="6 13" id="KW-0106">Calcium</keyword>
<sequence>MRHYYFVVALIWCVLFLGCNVEAQAGDLKVGFYKKSCPLLEQIVSKVIAQNVASNPELAAKLLRLFFHDCFVRFNKPLWEVQTGRRDGIVSIATEARTDIPAPTFNYNRLVSSFASKSLGVQDLVVLSGAHTIGIGHCNSFSTRIFNFTGQNNANDIDPSLDLTYARFLQRTCQNLSNNVTSVPMDPITGTTFDTHYYTNLKQHKGLFTSDAALLTNGRASNLVDKLIDNGNFLNAFKNSIKRMGAIQVLTGTAGEIRKNCRVIN</sequence>
<name>A0A833VIX1_9POAL</name>
<evidence type="ECO:0000256" key="12">
    <source>
        <dbReference type="PIRSR" id="PIRSR600823-2"/>
    </source>
</evidence>
<organism evidence="17 18">
    <name type="scientific">Carex littledalei</name>
    <dbReference type="NCBI Taxonomy" id="544730"/>
    <lineage>
        <taxon>Eukaryota</taxon>
        <taxon>Viridiplantae</taxon>
        <taxon>Streptophyta</taxon>
        <taxon>Embryophyta</taxon>
        <taxon>Tracheophyta</taxon>
        <taxon>Spermatophyta</taxon>
        <taxon>Magnoliopsida</taxon>
        <taxon>Liliopsida</taxon>
        <taxon>Poales</taxon>
        <taxon>Cyperaceae</taxon>
        <taxon>Cyperoideae</taxon>
        <taxon>Cariceae</taxon>
        <taxon>Carex</taxon>
        <taxon>Carex subgen. Euthyceras</taxon>
    </lineage>
</organism>
<evidence type="ECO:0000256" key="13">
    <source>
        <dbReference type="PIRSR" id="PIRSR600823-3"/>
    </source>
</evidence>
<feature type="binding site" evidence="12">
    <location>
        <position position="101"/>
    </location>
    <ligand>
        <name>substrate</name>
    </ligand>
</feature>
<evidence type="ECO:0000256" key="3">
    <source>
        <dbReference type="ARBA" id="ARBA00022559"/>
    </source>
</evidence>
<evidence type="ECO:0000256" key="11">
    <source>
        <dbReference type="ARBA" id="ARBA00023324"/>
    </source>
</evidence>
<dbReference type="InterPro" id="IPR002016">
    <property type="entry name" value="Haem_peroxidase"/>
</dbReference>
<dbReference type="AlphaFoldDB" id="A0A833VIX1"/>
<evidence type="ECO:0000256" key="10">
    <source>
        <dbReference type="ARBA" id="ARBA00023283"/>
    </source>
</evidence>
<comment type="cofactor">
    <cofactor evidence="13">
        <name>Ca(2+)</name>
        <dbReference type="ChEBI" id="CHEBI:29108"/>
    </cofactor>
    <text evidence="13">Binds 2 calcium ions per subunit.</text>
</comment>
<dbReference type="GO" id="GO:0140825">
    <property type="term" value="F:lactoperoxidase activity"/>
    <property type="evidence" value="ECO:0007669"/>
    <property type="project" value="UniProtKB-EC"/>
</dbReference>
<dbReference type="GO" id="GO:0006979">
    <property type="term" value="P:response to oxidative stress"/>
    <property type="evidence" value="ECO:0007669"/>
    <property type="project" value="InterPro"/>
</dbReference>
<reference evidence="17" key="1">
    <citation type="submission" date="2020-01" db="EMBL/GenBank/DDBJ databases">
        <title>Genome sequence of Kobresia littledalei, the first chromosome-level genome in the family Cyperaceae.</title>
        <authorList>
            <person name="Qu G."/>
        </authorList>
    </citation>
    <scope>NUCLEOTIDE SEQUENCE</scope>
    <source>
        <strain evidence="17">C.B.Clarke</strain>
        <tissue evidence="17">Leaf</tissue>
    </source>
</reference>
<evidence type="ECO:0000256" key="8">
    <source>
        <dbReference type="ARBA" id="ARBA00023004"/>
    </source>
</evidence>
<keyword evidence="3 17" id="KW-0575">Peroxidase</keyword>
<dbReference type="InterPro" id="IPR010255">
    <property type="entry name" value="Haem_peroxidase_sf"/>
</dbReference>
<dbReference type="Gene3D" id="1.10.420.10">
    <property type="entry name" value="Peroxidase, domain 2"/>
    <property type="match status" value="1"/>
</dbReference>
<keyword evidence="7" id="KW-0560">Oxidoreductase</keyword>
<dbReference type="Pfam" id="PF00141">
    <property type="entry name" value="peroxidase"/>
    <property type="match status" value="1"/>
</dbReference>
<comment type="catalytic activity">
    <reaction evidence="1">
        <text>2 a phenolic donor + H2O2 = 2 a phenolic radical donor + 2 H2O</text>
        <dbReference type="Rhea" id="RHEA:56136"/>
        <dbReference type="ChEBI" id="CHEBI:15377"/>
        <dbReference type="ChEBI" id="CHEBI:16240"/>
        <dbReference type="ChEBI" id="CHEBI:139520"/>
        <dbReference type="ChEBI" id="CHEBI:139521"/>
        <dbReference type="EC" id="1.11.1.7"/>
    </reaction>
</comment>
<feature type="domain" description="Plant heme peroxidase family profile" evidence="16">
    <location>
        <begin position="60"/>
        <end position="265"/>
    </location>
</feature>
<dbReference type="PROSITE" id="PS51257">
    <property type="entry name" value="PROKAR_LIPOPROTEIN"/>
    <property type="match status" value="1"/>
</dbReference>
<feature type="disulfide bond" evidence="14">
    <location>
        <begin position="138"/>
        <end position="173"/>
    </location>
</feature>
<feature type="binding site" description="axial binding residue" evidence="13">
    <location>
        <position position="131"/>
    </location>
    <ligand>
        <name>heme b</name>
        <dbReference type="ChEBI" id="CHEBI:60344"/>
    </ligand>
    <ligandPart>
        <name>Fe</name>
        <dbReference type="ChEBI" id="CHEBI:18248"/>
    </ligandPart>
</feature>
<dbReference type="CDD" id="cd00693">
    <property type="entry name" value="secretory_peroxidase"/>
    <property type="match status" value="1"/>
</dbReference>
<evidence type="ECO:0000256" key="1">
    <source>
        <dbReference type="ARBA" id="ARBA00000189"/>
    </source>
</evidence>
<dbReference type="EMBL" id="SWLB01000021">
    <property type="protein sequence ID" value="KAF3324628.1"/>
    <property type="molecule type" value="Genomic_DNA"/>
</dbReference>
<proteinExistence type="inferred from homology"/>
<dbReference type="InterPro" id="IPR033905">
    <property type="entry name" value="Secretory_peroxidase"/>
</dbReference>
<feature type="binding site" evidence="13">
    <location>
        <position position="194"/>
    </location>
    <ligand>
        <name>Ca(2+)</name>
        <dbReference type="ChEBI" id="CHEBI:29108"/>
        <label>2</label>
    </ligand>
</feature>
<comment type="similarity">
    <text evidence="2">Belongs to the peroxidase family. Ascorbate peroxidase subfamily.</text>
</comment>
<keyword evidence="10" id="KW-0873">Pyrrolidone carboxylic acid</keyword>
<evidence type="ECO:0000256" key="4">
    <source>
        <dbReference type="ARBA" id="ARBA00022617"/>
    </source>
</evidence>
<dbReference type="Gene3D" id="1.10.520.10">
    <property type="match status" value="2"/>
</dbReference>
<dbReference type="PROSITE" id="PS00435">
    <property type="entry name" value="PEROXIDASE_1"/>
    <property type="match status" value="1"/>
</dbReference>
<dbReference type="FunFam" id="1.10.420.10:FF:000001">
    <property type="entry name" value="Peroxidase"/>
    <property type="match status" value="1"/>
</dbReference>
<feature type="binding site" evidence="13">
    <location>
        <position position="189"/>
    </location>
    <ligand>
        <name>Ca(2+)</name>
        <dbReference type="ChEBI" id="CHEBI:29108"/>
        <label>2</label>
    </ligand>
</feature>
<comment type="caution">
    <text evidence="17">The sequence shown here is derived from an EMBL/GenBank/DDBJ whole genome shotgun (WGS) entry which is preliminary data.</text>
</comment>